<accession>S4XT46</accession>
<protein>
    <recommendedName>
        <fullName evidence="5">Urease accessory protein UreE</fullName>
    </recommendedName>
</protein>
<dbReference type="InterPro" id="IPR007864">
    <property type="entry name" value="UreE_C_dom"/>
</dbReference>
<evidence type="ECO:0000256" key="4">
    <source>
        <dbReference type="ARBA" id="ARBA00023186"/>
    </source>
</evidence>
<dbReference type="AlphaFoldDB" id="S4XT46"/>
<dbReference type="InterPro" id="IPR012406">
    <property type="entry name" value="UreE"/>
</dbReference>
<evidence type="ECO:0000256" key="2">
    <source>
        <dbReference type="ARBA" id="ARBA00022490"/>
    </source>
</evidence>
<gene>
    <name evidence="5" type="primary">ureE</name>
    <name evidence="8" type="ORF">SCE1572_13930</name>
</gene>
<dbReference type="eggNOG" id="COG2371">
    <property type="taxonomic scope" value="Bacteria"/>
</dbReference>
<dbReference type="SUPFAM" id="SSF69287">
    <property type="entry name" value="Urease metallochaperone UreE, N-terminal domain"/>
    <property type="match status" value="1"/>
</dbReference>
<dbReference type="GO" id="GO:0019627">
    <property type="term" value="P:urea metabolic process"/>
    <property type="evidence" value="ECO:0007669"/>
    <property type="project" value="InterPro"/>
</dbReference>
<comment type="similarity">
    <text evidence="5">Belongs to the UreE family.</text>
</comment>
<keyword evidence="4 5" id="KW-0143">Chaperone</keyword>
<dbReference type="GO" id="GO:0065003">
    <property type="term" value="P:protein-containing complex assembly"/>
    <property type="evidence" value="ECO:0007669"/>
    <property type="project" value="InterPro"/>
</dbReference>
<evidence type="ECO:0000259" key="7">
    <source>
        <dbReference type="SMART" id="SM00988"/>
    </source>
</evidence>
<evidence type="ECO:0000256" key="6">
    <source>
        <dbReference type="SAM" id="MobiDB-lite"/>
    </source>
</evidence>
<proteinExistence type="inferred from homology"/>
<dbReference type="STRING" id="1254432.SCE1572_13930"/>
<organism evidence="8 9">
    <name type="scientific">Sorangium cellulosum So0157-2</name>
    <dbReference type="NCBI Taxonomy" id="1254432"/>
    <lineage>
        <taxon>Bacteria</taxon>
        <taxon>Pseudomonadati</taxon>
        <taxon>Myxococcota</taxon>
        <taxon>Polyangia</taxon>
        <taxon>Polyangiales</taxon>
        <taxon>Polyangiaceae</taxon>
        <taxon>Sorangium</taxon>
    </lineage>
</organism>
<comment type="subcellular location">
    <subcellularLocation>
        <location evidence="1 5">Cytoplasm</location>
    </subcellularLocation>
</comment>
<feature type="domain" description="UreE urease accessory N-terminal" evidence="7">
    <location>
        <begin position="4"/>
        <end position="67"/>
    </location>
</feature>
<feature type="compositionally biased region" description="Basic and acidic residues" evidence="6">
    <location>
        <begin position="155"/>
        <end position="186"/>
    </location>
</feature>
<dbReference type="Gene3D" id="3.30.70.790">
    <property type="entry name" value="UreE, C-terminal domain"/>
    <property type="match status" value="1"/>
</dbReference>
<dbReference type="GO" id="GO:0005737">
    <property type="term" value="C:cytoplasm"/>
    <property type="evidence" value="ECO:0007669"/>
    <property type="project" value="UniProtKB-SubCell"/>
</dbReference>
<dbReference type="PATRIC" id="fig|1254432.3.peg.3137"/>
<evidence type="ECO:0000256" key="5">
    <source>
        <dbReference type="HAMAP-Rule" id="MF_00822"/>
    </source>
</evidence>
<dbReference type="Gene3D" id="2.60.260.20">
    <property type="entry name" value="Urease metallochaperone UreE, N-terminal domain"/>
    <property type="match status" value="1"/>
</dbReference>
<evidence type="ECO:0000313" key="8">
    <source>
        <dbReference type="EMBL" id="AGP35531.1"/>
    </source>
</evidence>
<dbReference type="Pfam" id="PF05194">
    <property type="entry name" value="UreE_C"/>
    <property type="match status" value="1"/>
</dbReference>
<dbReference type="SMART" id="SM00988">
    <property type="entry name" value="UreE_N"/>
    <property type="match status" value="1"/>
</dbReference>
<dbReference type="RefSeq" id="WP_020734752.1">
    <property type="nucleotide sequence ID" value="NC_021658.1"/>
</dbReference>
<feature type="region of interest" description="Disordered" evidence="6">
    <location>
        <begin position="130"/>
        <end position="192"/>
    </location>
</feature>
<sequence>MRRAIEVVPRGSYPETAEACVTLAHDDRHRRRIRLTTDQGWEFLLDLPEATVLGDGDGLRLDDGGWITVRAADEELVAVTCREATDLARVAWHIGNRHIPAAFDGARILIRHDHVIVDMVRGLGAEATPLRAPFTPERGAYDQKAPHGHGHSHAHGHEHSHAHGHEHDHDHEHAHEHGHAREDPHGRGRGHG</sequence>
<dbReference type="OrthoDB" id="5421304at2"/>
<dbReference type="InterPro" id="IPR004029">
    <property type="entry name" value="UreE_N"/>
</dbReference>
<name>S4XT46_SORCE</name>
<dbReference type="GO" id="GO:0051082">
    <property type="term" value="F:unfolded protein binding"/>
    <property type="evidence" value="ECO:0007669"/>
    <property type="project" value="UniProtKB-UniRule"/>
</dbReference>
<keyword evidence="2 5" id="KW-0963">Cytoplasm</keyword>
<evidence type="ECO:0000256" key="1">
    <source>
        <dbReference type="ARBA" id="ARBA00004496"/>
    </source>
</evidence>
<dbReference type="GO" id="GO:0006457">
    <property type="term" value="P:protein folding"/>
    <property type="evidence" value="ECO:0007669"/>
    <property type="project" value="InterPro"/>
</dbReference>
<dbReference type="Pfam" id="PF02814">
    <property type="entry name" value="UreE_N"/>
    <property type="match status" value="1"/>
</dbReference>
<comment type="function">
    <text evidence="5">Involved in urease metallocenter assembly. Binds nickel. Probably functions as a nickel donor during metallocenter assembly.</text>
</comment>
<dbReference type="InterPro" id="IPR036118">
    <property type="entry name" value="UreE_N_sf"/>
</dbReference>
<dbReference type="NCBIfam" id="NF009751">
    <property type="entry name" value="PRK13261.1-1"/>
    <property type="match status" value="1"/>
</dbReference>
<dbReference type="SUPFAM" id="SSF69737">
    <property type="entry name" value="Urease metallochaperone UreE, C-terminal domain"/>
    <property type="match status" value="1"/>
</dbReference>
<evidence type="ECO:0000256" key="3">
    <source>
        <dbReference type="ARBA" id="ARBA00022596"/>
    </source>
</evidence>
<dbReference type="KEGG" id="scu:SCE1572_13930"/>
<dbReference type="HOGENOM" id="CLU_093757_1_0_7"/>
<dbReference type="HAMAP" id="MF_00822">
    <property type="entry name" value="UreE"/>
    <property type="match status" value="1"/>
</dbReference>
<dbReference type="Proteomes" id="UP000014803">
    <property type="component" value="Chromosome"/>
</dbReference>
<dbReference type="EMBL" id="CP003969">
    <property type="protein sequence ID" value="AGP35531.1"/>
    <property type="molecule type" value="Genomic_DNA"/>
</dbReference>
<evidence type="ECO:0000313" key="9">
    <source>
        <dbReference type="Proteomes" id="UP000014803"/>
    </source>
</evidence>
<dbReference type="CDD" id="cd00571">
    <property type="entry name" value="UreE"/>
    <property type="match status" value="1"/>
</dbReference>
<reference evidence="8 9" key="1">
    <citation type="journal article" date="2013" name="Sci. Rep.">
        <title>Extraordinary expansion of a Sorangium cellulosum genome from an alkaline milieu.</title>
        <authorList>
            <person name="Han K."/>
            <person name="Li Z.F."/>
            <person name="Peng R."/>
            <person name="Zhu L.P."/>
            <person name="Zhou T."/>
            <person name="Wang L.G."/>
            <person name="Li S.G."/>
            <person name="Zhang X.B."/>
            <person name="Hu W."/>
            <person name="Wu Z.H."/>
            <person name="Qin N."/>
            <person name="Li Y.Z."/>
        </authorList>
    </citation>
    <scope>NUCLEOTIDE SEQUENCE [LARGE SCALE GENOMIC DNA]</scope>
    <source>
        <strain evidence="8 9">So0157-2</strain>
    </source>
</reference>
<dbReference type="GO" id="GO:0016151">
    <property type="term" value="F:nickel cation binding"/>
    <property type="evidence" value="ECO:0007669"/>
    <property type="project" value="UniProtKB-UniRule"/>
</dbReference>
<keyword evidence="3 5" id="KW-0533">Nickel</keyword>